<dbReference type="EMBL" id="KQ976842">
    <property type="protein sequence ID" value="KYN07910.1"/>
    <property type="molecule type" value="Genomic_DNA"/>
</dbReference>
<name>A0A195D4T0_9HYME</name>
<dbReference type="PANTHER" id="PTHR43861">
    <property type="entry name" value="TRANS-ACONITATE 2-METHYLTRANSFERASE-RELATED"/>
    <property type="match status" value="1"/>
</dbReference>
<dbReference type="InterPro" id="IPR029063">
    <property type="entry name" value="SAM-dependent_MTases_sf"/>
</dbReference>
<accession>A0A195D4T0</accession>
<dbReference type="CDD" id="cd02440">
    <property type="entry name" value="AdoMet_MTases"/>
    <property type="match status" value="1"/>
</dbReference>
<dbReference type="GO" id="GO:0008168">
    <property type="term" value="F:methyltransferase activity"/>
    <property type="evidence" value="ECO:0007669"/>
    <property type="project" value="UniProtKB-KW"/>
</dbReference>
<dbReference type="STRING" id="456900.A0A195D4T0"/>
<reference evidence="2 3" key="1">
    <citation type="submission" date="2016-03" db="EMBL/GenBank/DDBJ databases">
        <title>Cyphomyrmex costatus WGS genome.</title>
        <authorList>
            <person name="Nygaard S."/>
            <person name="Hu H."/>
            <person name="Boomsma J."/>
            <person name="Zhang G."/>
        </authorList>
    </citation>
    <scope>NUCLEOTIDE SEQUENCE [LARGE SCALE GENOMIC DNA]</scope>
    <source>
        <strain evidence="2">MS0001</strain>
        <tissue evidence="2">Whole body</tissue>
    </source>
</reference>
<dbReference type="InterPro" id="IPR013217">
    <property type="entry name" value="Methyltransf_12"/>
</dbReference>
<keyword evidence="3" id="KW-1185">Reference proteome</keyword>
<dbReference type="Proteomes" id="UP000078542">
    <property type="component" value="Unassembled WGS sequence"/>
</dbReference>
<organism evidence="2 3">
    <name type="scientific">Cyphomyrmex costatus</name>
    <dbReference type="NCBI Taxonomy" id="456900"/>
    <lineage>
        <taxon>Eukaryota</taxon>
        <taxon>Metazoa</taxon>
        <taxon>Ecdysozoa</taxon>
        <taxon>Arthropoda</taxon>
        <taxon>Hexapoda</taxon>
        <taxon>Insecta</taxon>
        <taxon>Pterygota</taxon>
        <taxon>Neoptera</taxon>
        <taxon>Endopterygota</taxon>
        <taxon>Hymenoptera</taxon>
        <taxon>Apocrita</taxon>
        <taxon>Aculeata</taxon>
        <taxon>Formicoidea</taxon>
        <taxon>Formicidae</taxon>
        <taxon>Myrmicinae</taxon>
        <taxon>Cyphomyrmex</taxon>
    </lineage>
</organism>
<dbReference type="Gene3D" id="3.40.50.150">
    <property type="entry name" value="Vaccinia Virus protein VP39"/>
    <property type="match status" value="1"/>
</dbReference>
<protein>
    <submittedName>
        <fullName evidence="2">Putative methyltransferase 235L</fullName>
    </submittedName>
</protein>
<proteinExistence type="predicted"/>
<keyword evidence="2" id="KW-0489">Methyltransferase</keyword>
<sequence>MTSPKDYGASNKVQRYGVSAIIEEFAENLVKISGKCMDIGCGPGNITKEFLLPSIDSNGQIIGIDILESMIKYANESFGDEKRLQFDVLNIETKTLPKKYISEFNHIFSFYTLHWCNDIRTR</sequence>
<dbReference type="AlphaFoldDB" id="A0A195D4T0"/>
<keyword evidence="2" id="KW-0808">Transferase</keyword>
<evidence type="ECO:0000259" key="1">
    <source>
        <dbReference type="Pfam" id="PF08242"/>
    </source>
</evidence>
<dbReference type="GO" id="GO:0032259">
    <property type="term" value="P:methylation"/>
    <property type="evidence" value="ECO:0007669"/>
    <property type="project" value="UniProtKB-KW"/>
</dbReference>
<feature type="domain" description="Methyltransferase type 12" evidence="1">
    <location>
        <begin position="37"/>
        <end position="120"/>
    </location>
</feature>
<dbReference type="SUPFAM" id="SSF53335">
    <property type="entry name" value="S-adenosyl-L-methionine-dependent methyltransferases"/>
    <property type="match status" value="1"/>
</dbReference>
<dbReference type="Pfam" id="PF08242">
    <property type="entry name" value="Methyltransf_12"/>
    <property type="match status" value="1"/>
</dbReference>
<evidence type="ECO:0000313" key="2">
    <source>
        <dbReference type="EMBL" id="KYN07910.1"/>
    </source>
</evidence>
<gene>
    <name evidence="2" type="ORF">ALC62_01092</name>
</gene>
<evidence type="ECO:0000313" key="3">
    <source>
        <dbReference type="Proteomes" id="UP000078542"/>
    </source>
</evidence>
<dbReference type="PANTHER" id="PTHR43861:SF1">
    <property type="entry name" value="TRANS-ACONITATE 2-METHYLTRANSFERASE"/>
    <property type="match status" value="1"/>
</dbReference>